<name>A0ABS5MPG5_9STAP</name>
<keyword evidence="3" id="KW-1185">Reference proteome</keyword>
<evidence type="ECO:0000313" key="3">
    <source>
        <dbReference type="Proteomes" id="UP000681586"/>
    </source>
</evidence>
<evidence type="ECO:0008006" key="4">
    <source>
        <dbReference type="Google" id="ProtNLM"/>
    </source>
</evidence>
<dbReference type="Proteomes" id="UP000681586">
    <property type="component" value="Unassembled WGS sequence"/>
</dbReference>
<organism evidence="2 3">
    <name type="scientific">Mammaliicoccus fleurettii</name>
    <dbReference type="NCBI Taxonomy" id="150056"/>
    <lineage>
        <taxon>Bacteria</taxon>
        <taxon>Bacillati</taxon>
        <taxon>Bacillota</taxon>
        <taxon>Bacilli</taxon>
        <taxon>Bacillales</taxon>
        <taxon>Staphylococcaceae</taxon>
        <taxon>Mammaliicoccus</taxon>
    </lineage>
</organism>
<dbReference type="RefSeq" id="WP_078358326.1">
    <property type="nucleotide sequence ID" value="NZ_JAAQPD010000015.1"/>
</dbReference>
<comment type="caution">
    <text evidence="2">The sequence shown here is derived from an EMBL/GenBank/DDBJ whole genome shotgun (WGS) entry which is preliminary data.</text>
</comment>
<keyword evidence="1" id="KW-1133">Transmembrane helix</keyword>
<protein>
    <recommendedName>
        <fullName evidence="4">Protein-export membrane protein SecG</fullName>
    </recommendedName>
</protein>
<evidence type="ECO:0000256" key="1">
    <source>
        <dbReference type="SAM" id="Phobius"/>
    </source>
</evidence>
<dbReference type="GeneID" id="86197738"/>
<gene>
    <name evidence="2" type="ORF">JJQ58_10140</name>
</gene>
<feature type="transmembrane region" description="Helical" evidence="1">
    <location>
        <begin position="47"/>
        <end position="68"/>
    </location>
</feature>
<sequence>MYILFIILAIITFIFLAYSIVILMGKDGMIYSFLSKKEKNQSDRNKGWIFFSSVLLLFICLIVFFFFVI</sequence>
<evidence type="ECO:0000313" key="2">
    <source>
        <dbReference type="EMBL" id="MBS3697825.1"/>
    </source>
</evidence>
<dbReference type="EMBL" id="JAGXBM010000017">
    <property type="protein sequence ID" value="MBS3697825.1"/>
    <property type="molecule type" value="Genomic_DNA"/>
</dbReference>
<reference evidence="2 3" key="1">
    <citation type="submission" date="2021-05" db="EMBL/GenBank/DDBJ databases">
        <title>Staphylococcus fleurettii isolated from lake water in First Nation community in Manitoba, Canada.</title>
        <authorList>
            <person name="Bashar S."/>
            <person name="Murdock A."/>
            <person name="Patidar R."/>
            <person name="Golding G."/>
            <person name="Farenhorst A."/>
            <person name="Kumar A."/>
        </authorList>
    </citation>
    <scope>NUCLEOTIDE SEQUENCE [LARGE SCALE GENOMIC DNA]</scope>
    <source>
        <strain evidence="2 3">SF002</strain>
    </source>
</reference>
<keyword evidence="1" id="KW-0812">Transmembrane</keyword>
<feature type="transmembrane region" description="Helical" evidence="1">
    <location>
        <begin position="6"/>
        <end position="26"/>
    </location>
</feature>
<keyword evidence="1" id="KW-0472">Membrane</keyword>
<accession>A0ABS5MPG5</accession>
<proteinExistence type="predicted"/>